<name>K8F8Z6_9CHLO</name>
<feature type="compositionally biased region" description="Basic and acidic residues" evidence="1">
    <location>
        <begin position="170"/>
        <end position="182"/>
    </location>
</feature>
<organism evidence="2 3">
    <name type="scientific">Bathycoccus prasinos</name>
    <dbReference type="NCBI Taxonomy" id="41875"/>
    <lineage>
        <taxon>Eukaryota</taxon>
        <taxon>Viridiplantae</taxon>
        <taxon>Chlorophyta</taxon>
        <taxon>Mamiellophyceae</taxon>
        <taxon>Mamiellales</taxon>
        <taxon>Bathycoccaceae</taxon>
        <taxon>Bathycoccus</taxon>
    </lineage>
</organism>
<evidence type="ECO:0000256" key="1">
    <source>
        <dbReference type="SAM" id="MobiDB-lite"/>
    </source>
</evidence>
<evidence type="ECO:0000313" key="2">
    <source>
        <dbReference type="EMBL" id="CCO18078.1"/>
    </source>
</evidence>
<evidence type="ECO:0000313" key="3">
    <source>
        <dbReference type="Proteomes" id="UP000198341"/>
    </source>
</evidence>
<dbReference type="GeneID" id="19013372"/>
<dbReference type="RefSeq" id="XP_007510545.1">
    <property type="nucleotide sequence ID" value="XM_007510483.1"/>
</dbReference>
<proteinExistence type="predicted"/>
<dbReference type="KEGG" id="bpg:Bathy10g02970"/>
<dbReference type="AlphaFoldDB" id="K8F8Z6"/>
<dbReference type="Proteomes" id="UP000198341">
    <property type="component" value="Chromosome 10"/>
</dbReference>
<sequence length="209" mass="23548">MYVSVFKLNERKNNAKQIAVLKQEIDGLGATNQAKQLAKQAAEKNAMVNKLISTVRGKALQSKTERLNSTKGKLTKAEDTLEAKEEQIAENEEQIASLKSEVQDMAQEIETLVKEMEKLNKLRVEEIQKTYDSYIGYLNTEKKSREQEVKEAQVALDKEMQALEQTTRKLEQTVADKSKHQALDNGEDVSVSDAGEFQAPGEEDEELDE</sequence>
<accession>K8F8Z6</accession>
<gene>
    <name evidence="2" type="ordered locus">Bathy10g02970</name>
</gene>
<keyword evidence="3" id="KW-1185">Reference proteome</keyword>
<protein>
    <submittedName>
        <fullName evidence="2">Uncharacterized protein</fullName>
    </submittedName>
</protein>
<feature type="region of interest" description="Disordered" evidence="1">
    <location>
        <begin position="170"/>
        <end position="209"/>
    </location>
</feature>
<reference evidence="2 3" key="1">
    <citation type="submission" date="2011-10" db="EMBL/GenBank/DDBJ databases">
        <authorList>
            <person name="Genoscope - CEA"/>
        </authorList>
    </citation>
    <scope>NUCLEOTIDE SEQUENCE [LARGE SCALE GENOMIC DNA]</scope>
    <source>
        <strain evidence="2 3">RCC 1105</strain>
    </source>
</reference>
<dbReference type="EMBL" id="FO082269">
    <property type="protein sequence ID" value="CCO18078.1"/>
    <property type="molecule type" value="Genomic_DNA"/>
</dbReference>